<gene>
    <name evidence="1" type="primary">67</name>
    <name evidence="1" type="ORF">SEA_MATTEO_67</name>
</gene>
<dbReference type="KEGG" id="vg:77929333"/>
<accession>A0A7L7SPB2</accession>
<keyword evidence="2" id="KW-1185">Reference proteome</keyword>
<proteinExistence type="predicted"/>
<name>A0A7L7SPB2_9CAUD</name>
<sequence>MTTTPVVPPSRRVQITRDHPDFDSVLAIIRQYPDLMNPSHPHPGATRVPKERCWMVYPAAGRPYLEVEVFELGKHGEFLVRDDRIAIEPDRRRIYID</sequence>
<dbReference type="GeneID" id="77929333"/>
<dbReference type="EMBL" id="MT771342">
    <property type="protein sequence ID" value="QOC55997.1"/>
    <property type="molecule type" value="Genomic_DNA"/>
</dbReference>
<dbReference type="Proteomes" id="UP000516550">
    <property type="component" value="Genome"/>
</dbReference>
<dbReference type="RefSeq" id="YP_010653498.1">
    <property type="nucleotide sequence ID" value="NC_070798.1"/>
</dbReference>
<reference evidence="1 2" key="1">
    <citation type="submission" date="2020-07" db="EMBL/GenBank/DDBJ databases">
        <authorList>
            <person name="McAllister N."/>
            <person name="Young J."/>
            <person name="Gollmer S."/>
            <person name="Akhtar Z.M."/>
            <person name="Amr M."/>
            <person name="Desai R.P."/>
            <person name="Lewis C.M."/>
            <person name="Oday Z.S."/>
            <person name="Robertson L.A."/>
            <person name="Yannam M.R."/>
            <person name="Butela K.A."/>
            <person name="Garlena R.A."/>
            <person name="Russell D.A."/>
            <person name="Pope W.H."/>
            <person name="Jacobs-Sera D."/>
            <person name="Hatfull G.F."/>
        </authorList>
    </citation>
    <scope>NUCLEOTIDE SEQUENCE [LARGE SCALE GENOMIC DNA]</scope>
</reference>
<evidence type="ECO:0000313" key="2">
    <source>
        <dbReference type="Proteomes" id="UP000516550"/>
    </source>
</evidence>
<protein>
    <submittedName>
        <fullName evidence="1">Uncharacterized protein</fullName>
    </submittedName>
</protein>
<organism evidence="1 2">
    <name type="scientific">Gordonia phage Matteo</name>
    <dbReference type="NCBI Taxonomy" id="2759392"/>
    <lineage>
        <taxon>Viruses</taxon>
        <taxon>Duplodnaviria</taxon>
        <taxon>Heunggongvirae</taxon>
        <taxon>Uroviricota</taxon>
        <taxon>Caudoviricetes</taxon>
        <taxon>Attisvirus</taxon>
        <taxon>Attisvirus matteo</taxon>
    </lineage>
</organism>
<evidence type="ECO:0000313" key="1">
    <source>
        <dbReference type="EMBL" id="QOC55997.1"/>
    </source>
</evidence>